<evidence type="ECO:0000313" key="2">
    <source>
        <dbReference type="EMBL" id="MBG6134017.1"/>
    </source>
</evidence>
<evidence type="ECO:0000313" key="3">
    <source>
        <dbReference type="Proteomes" id="UP000622552"/>
    </source>
</evidence>
<dbReference type="Pfam" id="PF01636">
    <property type="entry name" value="APH"/>
    <property type="match status" value="1"/>
</dbReference>
<dbReference type="Proteomes" id="UP000622552">
    <property type="component" value="Unassembled WGS sequence"/>
</dbReference>
<dbReference type="SUPFAM" id="SSF56112">
    <property type="entry name" value="Protein kinase-like (PK-like)"/>
    <property type="match status" value="1"/>
</dbReference>
<feature type="domain" description="Aminoglycoside phosphotransferase" evidence="1">
    <location>
        <begin position="26"/>
        <end position="233"/>
    </location>
</feature>
<keyword evidence="2" id="KW-0808">Transferase</keyword>
<organism evidence="2 3">
    <name type="scientific">Longispora fulva</name>
    <dbReference type="NCBI Taxonomy" id="619741"/>
    <lineage>
        <taxon>Bacteria</taxon>
        <taxon>Bacillati</taxon>
        <taxon>Actinomycetota</taxon>
        <taxon>Actinomycetes</taxon>
        <taxon>Micromonosporales</taxon>
        <taxon>Micromonosporaceae</taxon>
        <taxon>Longispora</taxon>
    </lineage>
</organism>
<dbReference type="GO" id="GO:0016301">
    <property type="term" value="F:kinase activity"/>
    <property type="evidence" value="ECO:0007669"/>
    <property type="project" value="UniProtKB-KW"/>
</dbReference>
<dbReference type="Gene3D" id="3.90.1200.10">
    <property type="match status" value="1"/>
</dbReference>
<protein>
    <submittedName>
        <fullName evidence="2">Aminoglycoside phosphotransferase (APT) family kinase protein</fullName>
    </submittedName>
</protein>
<dbReference type="PANTHER" id="PTHR21310">
    <property type="entry name" value="AMINOGLYCOSIDE PHOSPHOTRANSFERASE-RELATED-RELATED"/>
    <property type="match status" value="1"/>
</dbReference>
<proteinExistence type="predicted"/>
<comment type="caution">
    <text evidence="2">The sequence shown here is derived from an EMBL/GenBank/DDBJ whole genome shotgun (WGS) entry which is preliminary data.</text>
</comment>
<keyword evidence="3" id="KW-1185">Reference proteome</keyword>
<dbReference type="InterPro" id="IPR011009">
    <property type="entry name" value="Kinase-like_dom_sf"/>
</dbReference>
<sequence>MINTEPSATALAWVAAASGAAEAHVVRRLAGGTHAATHLVATIAPARELVLRRYPAGDPAPAREALALAALDGLGGWAPELVAADPDGARCGEPASLLTRLPGHADINPQSPERAARQLGHALARIHTTPLTALGGLRDGMTAGSSAPTGPAAPALAELRPTLAAQPRVLTHFDYWSGNVLWESDQLTGVVDWSGAALAPRGFDVSWCRLDLVLLHGPDAARAFLDAYQETAEPVPAMAAWDLFALGNSHTAVEGWLPNYHDLGRADMTSADLRARHTAWLDDRLRSG</sequence>
<accession>A0A8J7GCN5</accession>
<dbReference type="InterPro" id="IPR002575">
    <property type="entry name" value="Aminoglycoside_PTrfase"/>
</dbReference>
<keyword evidence="2" id="KW-0418">Kinase</keyword>
<dbReference type="InterPro" id="IPR051678">
    <property type="entry name" value="AGP_Transferase"/>
</dbReference>
<gene>
    <name evidence="2" type="ORF">IW245_000211</name>
</gene>
<name>A0A8J7GCN5_9ACTN</name>
<reference evidence="2" key="1">
    <citation type="submission" date="2020-11" db="EMBL/GenBank/DDBJ databases">
        <title>Sequencing the genomes of 1000 actinobacteria strains.</title>
        <authorList>
            <person name="Klenk H.-P."/>
        </authorList>
    </citation>
    <scope>NUCLEOTIDE SEQUENCE</scope>
    <source>
        <strain evidence="2">DSM 45356</strain>
    </source>
</reference>
<dbReference type="RefSeq" id="WP_197001305.1">
    <property type="nucleotide sequence ID" value="NZ_BONS01000042.1"/>
</dbReference>
<evidence type="ECO:0000259" key="1">
    <source>
        <dbReference type="Pfam" id="PF01636"/>
    </source>
</evidence>
<dbReference type="AlphaFoldDB" id="A0A8J7GCN5"/>
<dbReference type="EMBL" id="JADOUF010000001">
    <property type="protein sequence ID" value="MBG6134017.1"/>
    <property type="molecule type" value="Genomic_DNA"/>
</dbReference>